<proteinExistence type="predicted"/>
<reference evidence="1 2" key="1">
    <citation type="submission" date="2016-10" db="EMBL/GenBank/DDBJ databases">
        <authorList>
            <person name="de Groot N.N."/>
        </authorList>
    </citation>
    <scope>NUCLEOTIDE SEQUENCE [LARGE SCALE GENOMIC DNA]</scope>
    <source>
        <strain evidence="1 2">CGMCC 4.5739</strain>
    </source>
</reference>
<dbReference type="EMBL" id="FOLM01000004">
    <property type="protein sequence ID" value="SFC57049.1"/>
    <property type="molecule type" value="Genomic_DNA"/>
</dbReference>
<name>A0A1I1K817_9ACTN</name>
<gene>
    <name evidence="1" type="ORF">SAMN05421773_104127</name>
</gene>
<keyword evidence="2" id="KW-1185">Reference proteome</keyword>
<dbReference type="OrthoDB" id="3872852at2"/>
<protein>
    <submittedName>
        <fullName evidence="1">Uncharacterized protein</fullName>
    </submittedName>
</protein>
<dbReference type="Proteomes" id="UP000199207">
    <property type="component" value="Unassembled WGS sequence"/>
</dbReference>
<evidence type="ECO:0000313" key="1">
    <source>
        <dbReference type="EMBL" id="SFC57049.1"/>
    </source>
</evidence>
<evidence type="ECO:0000313" key="2">
    <source>
        <dbReference type="Proteomes" id="UP000199207"/>
    </source>
</evidence>
<organism evidence="1 2">
    <name type="scientific">Streptomyces aidingensis</name>
    <dbReference type="NCBI Taxonomy" id="910347"/>
    <lineage>
        <taxon>Bacteria</taxon>
        <taxon>Bacillati</taxon>
        <taxon>Actinomycetota</taxon>
        <taxon>Actinomycetes</taxon>
        <taxon>Kitasatosporales</taxon>
        <taxon>Streptomycetaceae</taxon>
        <taxon>Streptomyces</taxon>
    </lineage>
</organism>
<sequence>MSAPPSPEAFALFAETLTAHEPVVLPAGRDWDAVRTAEHHGEQVLRLLYGDASDPRIGCIAADRDCWYWFIRPGYGAEPWPIFARHLGTGAYLTLPVAHRPCGERDFRGTRWVRSPGAVTRPFTDAVELCTALGVLADTLP</sequence>
<dbReference type="STRING" id="910347.SAMN05421773_104127"/>
<dbReference type="AlphaFoldDB" id="A0A1I1K817"/>
<dbReference type="RefSeq" id="WP_093838409.1">
    <property type="nucleotide sequence ID" value="NZ_FOLM01000004.1"/>
</dbReference>
<accession>A0A1I1K817</accession>